<feature type="transmembrane region" description="Helical" evidence="8">
    <location>
        <begin position="133"/>
        <end position="149"/>
    </location>
</feature>
<feature type="transmembrane region" description="Helical" evidence="8">
    <location>
        <begin position="369"/>
        <end position="389"/>
    </location>
</feature>
<evidence type="ECO:0000313" key="12">
    <source>
        <dbReference type="Proteomes" id="UP001597076"/>
    </source>
</evidence>
<proteinExistence type="predicted"/>
<dbReference type="InterPro" id="IPR057168">
    <property type="entry name" value="DUF7846"/>
</dbReference>
<organism evidence="11 12">
    <name type="scientific">Haloarchaeobius amylolyticus</name>
    <dbReference type="NCBI Taxonomy" id="1198296"/>
    <lineage>
        <taxon>Archaea</taxon>
        <taxon>Methanobacteriati</taxon>
        <taxon>Methanobacteriota</taxon>
        <taxon>Stenosarchaea group</taxon>
        <taxon>Halobacteria</taxon>
        <taxon>Halobacteriales</taxon>
        <taxon>Halorubellaceae</taxon>
        <taxon>Haloarchaeobius</taxon>
    </lineage>
</organism>
<keyword evidence="5 8" id="KW-0812">Transmembrane</keyword>
<dbReference type="PANTHER" id="PTHR33908">
    <property type="entry name" value="MANNOSYLTRANSFERASE YKCB-RELATED"/>
    <property type="match status" value="1"/>
</dbReference>
<comment type="subcellular location">
    <subcellularLocation>
        <location evidence="1">Cell membrane</location>
        <topology evidence="1">Multi-pass membrane protein</topology>
    </subcellularLocation>
</comment>
<dbReference type="Pfam" id="PF13231">
    <property type="entry name" value="PMT_2"/>
    <property type="match status" value="1"/>
</dbReference>
<name>A0ABD6BF33_9EURY</name>
<keyword evidence="4 11" id="KW-0808">Transferase</keyword>
<feature type="transmembrane region" description="Helical" evidence="8">
    <location>
        <begin position="452"/>
        <end position="474"/>
    </location>
</feature>
<comment type="caution">
    <text evidence="11">The sequence shown here is derived from an EMBL/GenBank/DDBJ whole genome shotgun (WGS) entry which is preliminary data.</text>
</comment>
<feature type="domain" description="DUF7846" evidence="10">
    <location>
        <begin position="504"/>
        <end position="677"/>
    </location>
</feature>
<feature type="transmembrane region" description="Helical" evidence="8">
    <location>
        <begin position="242"/>
        <end position="261"/>
    </location>
</feature>
<sequence>MFRQLRSSIASLRREHQYALVVVLLAGLAVWLLATQLFPYHSSNDDEAVYLLQAAMLLEGQLELHAGDLVDAFRPWFFIEDGSRLYPKYTPVPAAMYAVSMALFGEPRVTLAAVAAGNAALIYVLGSMAVDRRVGVVAAVVFAASPLALVTTSVFLPYAPTTLLNLAFAVCYLRGVRSGRLRDAGLAGVAVGLAFFARPYTAVLFAAPFIGHALWTVLRAIRTRAATPDRALRPLPGAIRRNVLTAAIGLAFVGVTLAYNARLTGSPLVFPYQAFAPLDGPGFGYRQIENHAIEYTPALALETNAYVLEYFWTRWFTAGPIGTAAALAGLGVAIREWVRRGHSPRSARADGTSAETDGAGGQYTVDRTVGLLLAGVLVTVPAGNVPFWGTFNLLAGADPTTGLIAQFGPFYHFDLLVPLSIFAAVGFVTGWRRLRASVARGRLAALASPRTARALALSILVVTGLVVGVGNAALVSTPIERNAAHTERFESAYEPFEDRDLENAVVFLPTPYGQWQGHPFQALRNDPDFDGDVVYALDGPPERDFEVLEAYPERDYYRYTYRGEWTPEPGDPIVPALQPLTVRDGASFTGETVVGVADQVERAVVRLETDDAETSYEISDPDDEITVDWGLMANETGGVARLPGATNDTVAIDDADEIELSITLVQSEGATYTYREAFPVRTVDGRLEVIWPPERTGCLLVSDCGTEGTYLPDRPALYDEWEYLETRLAAEDRDPSAPAASQ</sequence>
<feature type="transmembrane region" description="Helical" evidence="8">
    <location>
        <begin position="203"/>
        <end position="221"/>
    </location>
</feature>
<dbReference type="InterPro" id="IPR050297">
    <property type="entry name" value="LipidA_mod_glycosyltrf_83"/>
</dbReference>
<accession>A0ABD6BF33</accession>
<keyword evidence="7 8" id="KW-0472">Membrane</keyword>
<evidence type="ECO:0000256" key="2">
    <source>
        <dbReference type="ARBA" id="ARBA00022475"/>
    </source>
</evidence>
<evidence type="ECO:0000256" key="4">
    <source>
        <dbReference type="ARBA" id="ARBA00022679"/>
    </source>
</evidence>
<keyword evidence="3 11" id="KW-0328">Glycosyltransferase</keyword>
<dbReference type="PANTHER" id="PTHR33908:SF11">
    <property type="entry name" value="MEMBRANE PROTEIN"/>
    <property type="match status" value="1"/>
</dbReference>
<dbReference type="InterPro" id="IPR038731">
    <property type="entry name" value="RgtA/B/C-like"/>
</dbReference>
<feature type="domain" description="Glycosyltransferase RgtA/B/C/D-like" evidence="9">
    <location>
        <begin position="90"/>
        <end position="220"/>
    </location>
</feature>
<evidence type="ECO:0000259" key="9">
    <source>
        <dbReference type="Pfam" id="PF13231"/>
    </source>
</evidence>
<dbReference type="EC" id="2.4.-.-" evidence="11"/>
<dbReference type="GO" id="GO:0008610">
    <property type="term" value="P:lipid biosynthetic process"/>
    <property type="evidence" value="ECO:0007669"/>
    <property type="project" value="UniProtKB-ARBA"/>
</dbReference>
<evidence type="ECO:0000313" key="11">
    <source>
        <dbReference type="EMBL" id="MFD1563566.1"/>
    </source>
</evidence>
<evidence type="ECO:0000259" key="10">
    <source>
        <dbReference type="Pfam" id="PF25230"/>
    </source>
</evidence>
<dbReference type="AlphaFoldDB" id="A0ABD6BF33"/>
<dbReference type="EMBL" id="JBHUDI010000004">
    <property type="protein sequence ID" value="MFD1563566.1"/>
    <property type="molecule type" value="Genomic_DNA"/>
</dbReference>
<evidence type="ECO:0000256" key="5">
    <source>
        <dbReference type="ARBA" id="ARBA00022692"/>
    </source>
</evidence>
<dbReference type="GO" id="GO:0005886">
    <property type="term" value="C:plasma membrane"/>
    <property type="evidence" value="ECO:0007669"/>
    <property type="project" value="UniProtKB-SubCell"/>
</dbReference>
<gene>
    <name evidence="11" type="ORF">ACFR99_08395</name>
</gene>
<feature type="transmembrane region" description="Helical" evidence="8">
    <location>
        <begin position="20"/>
        <end position="38"/>
    </location>
</feature>
<keyword evidence="12" id="KW-1185">Reference proteome</keyword>
<dbReference type="GO" id="GO:0016757">
    <property type="term" value="F:glycosyltransferase activity"/>
    <property type="evidence" value="ECO:0007669"/>
    <property type="project" value="UniProtKB-KW"/>
</dbReference>
<dbReference type="RefSeq" id="WP_390286256.1">
    <property type="nucleotide sequence ID" value="NZ_JBHUDI010000004.1"/>
</dbReference>
<keyword evidence="2" id="KW-1003">Cell membrane</keyword>
<evidence type="ECO:0000256" key="6">
    <source>
        <dbReference type="ARBA" id="ARBA00022989"/>
    </source>
</evidence>
<reference evidence="11 12" key="1">
    <citation type="journal article" date="2019" name="Int. J. Syst. Evol. Microbiol.">
        <title>The Global Catalogue of Microorganisms (GCM) 10K type strain sequencing project: providing services to taxonomists for standard genome sequencing and annotation.</title>
        <authorList>
            <consortium name="The Broad Institute Genomics Platform"/>
            <consortium name="The Broad Institute Genome Sequencing Center for Infectious Disease"/>
            <person name="Wu L."/>
            <person name="Ma J."/>
        </authorList>
    </citation>
    <scope>NUCLEOTIDE SEQUENCE [LARGE SCALE GENOMIC DNA]</scope>
    <source>
        <strain evidence="11 12">CGMCC 1.12230</strain>
    </source>
</reference>
<feature type="transmembrane region" description="Helical" evidence="8">
    <location>
        <begin position="409"/>
        <end position="431"/>
    </location>
</feature>
<dbReference type="Pfam" id="PF25230">
    <property type="entry name" value="DUF7846"/>
    <property type="match status" value="1"/>
</dbReference>
<dbReference type="Proteomes" id="UP001597076">
    <property type="component" value="Unassembled WGS sequence"/>
</dbReference>
<evidence type="ECO:0000256" key="8">
    <source>
        <dbReference type="SAM" id="Phobius"/>
    </source>
</evidence>
<feature type="transmembrane region" description="Helical" evidence="8">
    <location>
        <begin position="109"/>
        <end position="126"/>
    </location>
</feature>
<evidence type="ECO:0000256" key="1">
    <source>
        <dbReference type="ARBA" id="ARBA00004651"/>
    </source>
</evidence>
<protein>
    <submittedName>
        <fullName evidence="11">ArnT family glycosyltransferase</fullName>
        <ecNumber evidence="11">2.4.-.-</ecNumber>
    </submittedName>
</protein>
<evidence type="ECO:0000256" key="7">
    <source>
        <dbReference type="ARBA" id="ARBA00023136"/>
    </source>
</evidence>
<evidence type="ECO:0000256" key="3">
    <source>
        <dbReference type="ARBA" id="ARBA00022676"/>
    </source>
</evidence>
<feature type="transmembrane region" description="Helical" evidence="8">
    <location>
        <begin position="315"/>
        <end position="338"/>
    </location>
</feature>
<keyword evidence="6 8" id="KW-1133">Transmembrane helix</keyword>